<evidence type="ECO:0000256" key="1">
    <source>
        <dbReference type="SAM" id="SignalP"/>
    </source>
</evidence>
<dbReference type="InterPro" id="IPR013784">
    <property type="entry name" value="Carb-bd-like_fold"/>
</dbReference>
<accession>A0A931CL59</accession>
<dbReference type="RefSeq" id="WP_196420053.1">
    <property type="nucleotide sequence ID" value="NZ_JADQTO010000036.1"/>
</dbReference>
<feature type="chain" id="PRO_5038994242" evidence="1">
    <location>
        <begin position="34"/>
        <end position="222"/>
    </location>
</feature>
<keyword evidence="2" id="KW-0378">Hydrolase</keyword>
<dbReference type="SUPFAM" id="SSF49452">
    <property type="entry name" value="Starch-binding domain-like"/>
    <property type="match status" value="1"/>
</dbReference>
<reference evidence="2" key="1">
    <citation type="submission" date="2020-11" db="EMBL/GenBank/DDBJ databases">
        <title>Isolation and identification of active actinomycetes.</title>
        <authorList>
            <person name="Sun X."/>
        </authorList>
    </citation>
    <scope>NUCLEOTIDE SEQUENCE</scope>
    <source>
        <strain evidence="2">NEAU-A11</strain>
    </source>
</reference>
<dbReference type="AlphaFoldDB" id="A0A931CL59"/>
<keyword evidence="1" id="KW-0732">Signal</keyword>
<comment type="caution">
    <text evidence="2">The sequence shown here is derived from an EMBL/GenBank/DDBJ whole genome shotgun (WGS) entry which is preliminary data.</text>
</comment>
<keyword evidence="3" id="KW-1185">Reference proteome</keyword>
<feature type="signal peptide" evidence="1">
    <location>
        <begin position="1"/>
        <end position="33"/>
    </location>
</feature>
<dbReference type="Gene3D" id="2.60.40.1120">
    <property type="entry name" value="Carboxypeptidase-like, regulatory domain"/>
    <property type="match status" value="1"/>
</dbReference>
<evidence type="ECO:0000313" key="3">
    <source>
        <dbReference type="Proteomes" id="UP000598146"/>
    </source>
</evidence>
<dbReference type="GO" id="GO:0030246">
    <property type="term" value="F:carbohydrate binding"/>
    <property type="evidence" value="ECO:0007669"/>
    <property type="project" value="InterPro"/>
</dbReference>
<dbReference type="Pfam" id="PF13620">
    <property type="entry name" value="CarboxypepD_reg"/>
    <property type="match status" value="1"/>
</dbReference>
<evidence type="ECO:0000313" key="2">
    <source>
        <dbReference type="EMBL" id="MBG0568278.1"/>
    </source>
</evidence>
<name>A0A931CL59_9ACTN</name>
<dbReference type="Proteomes" id="UP000598146">
    <property type="component" value="Unassembled WGS sequence"/>
</dbReference>
<keyword evidence="2" id="KW-0121">Carboxypeptidase</keyword>
<protein>
    <submittedName>
        <fullName evidence="2">Carboxypeptidase regulatory-like domain-containing protein</fullName>
    </submittedName>
</protein>
<keyword evidence="2" id="KW-0645">Protease</keyword>
<organism evidence="2 3">
    <name type="scientific">Actinoplanes aureus</name>
    <dbReference type="NCBI Taxonomy" id="2792083"/>
    <lineage>
        <taxon>Bacteria</taxon>
        <taxon>Bacillati</taxon>
        <taxon>Actinomycetota</taxon>
        <taxon>Actinomycetes</taxon>
        <taxon>Micromonosporales</taxon>
        <taxon>Micromonosporaceae</taxon>
        <taxon>Actinoplanes</taxon>
    </lineage>
</organism>
<dbReference type="GO" id="GO:0004180">
    <property type="term" value="F:carboxypeptidase activity"/>
    <property type="evidence" value="ECO:0007669"/>
    <property type="project" value="UniProtKB-KW"/>
</dbReference>
<gene>
    <name evidence="2" type="ORF">I4J89_43325</name>
</gene>
<dbReference type="EMBL" id="JADQTO010000036">
    <property type="protein sequence ID" value="MBG0568278.1"/>
    <property type="molecule type" value="Genomic_DNA"/>
</dbReference>
<sequence>MAVFPVQRAIARAVTALATVAAGLAVMAGAAEAGPTRPVSPQQPAIIFPNGSETAPGGTLTVTFAASGDKGVTKFRYSLDSPALDRTAEAVTPGGSVTVTLDVGTTTGPRPIYAVAVDRRNRTSDLTQAEIIVTPTTQLDGTVLSLSTWLPVEGATVTLEPGGRQTTTDANGFYSFSGVGPGVYTVTATLGGDCPSAGSQTVEIDGQGLTLELYLLPTGTCG</sequence>
<proteinExistence type="predicted"/>